<proteinExistence type="predicted"/>
<dbReference type="HOGENOM" id="CLU_088419_0_0_5"/>
<dbReference type="Gene3D" id="1.20.120.680">
    <property type="entry name" value="Formiminotetrahydrofolate cyclodeaminase monomer, up-and-down helical bundle"/>
    <property type="match status" value="1"/>
</dbReference>
<dbReference type="OrthoDB" id="7348944at2"/>
<dbReference type="STRING" id="1401328.P856_220"/>
<keyword evidence="3" id="KW-1185">Reference proteome</keyword>
<organism evidence="2 3">
    <name type="scientific">Candidatus Endolissoclinum faulkneri L5</name>
    <dbReference type="NCBI Taxonomy" id="1401328"/>
    <lineage>
        <taxon>Bacteria</taxon>
        <taxon>Pseudomonadati</taxon>
        <taxon>Pseudomonadota</taxon>
        <taxon>Alphaproteobacteria</taxon>
        <taxon>Rhodospirillales</taxon>
        <taxon>Rhodospirillaceae</taxon>
        <taxon>Candidatus Endolissoclinum</taxon>
    </lineage>
</organism>
<dbReference type="eggNOG" id="COG3404">
    <property type="taxonomic scope" value="Bacteria"/>
</dbReference>
<dbReference type="Pfam" id="PF04961">
    <property type="entry name" value="FTCD_C"/>
    <property type="match status" value="1"/>
</dbReference>
<protein>
    <submittedName>
        <fullName evidence="2">Formiminotransferase-cyclodeaminase family protein</fullName>
    </submittedName>
</protein>
<sequence>MNNMFFEQSINDFLESISSDEPVPGGGSVGVYNAATGMALVIMALKISIKKANNKDKLINLIKRSQFVIDALKVSLIEDIECFSSLMKTKNKPNKNETENKIRQVATNEAAIKATDVPISAASHCVAGLHIAHEAITICRKTILSDVYTGANMINTSCQSILLNVDANISLITSEAKRNSYSKEKNKLMIEASDLLHLIKQ</sequence>
<evidence type="ECO:0000313" key="2">
    <source>
        <dbReference type="EMBL" id="AHC73451.1"/>
    </source>
</evidence>
<dbReference type="KEGG" id="efk:P856_220"/>
<dbReference type="InterPro" id="IPR036178">
    <property type="entry name" value="Formintransfe-cycloase-like_sf"/>
</dbReference>
<reference evidence="2 3" key="1">
    <citation type="journal article" date="2013" name="PLoS ONE">
        <title>Bacterial endosymbiosis in a chordate host: long-term co-evolution and conservation of secondary metabolism.</title>
        <authorList>
            <person name="Kwan J.C."/>
            <person name="Schmidt E.W."/>
        </authorList>
    </citation>
    <scope>NUCLEOTIDE SEQUENCE [LARGE SCALE GENOMIC DNA]</scope>
    <source>
        <strain evidence="3">faulkneri L5</strain>
    </source>
</reference>
<evidence type="ECO:0000313" key="3">
    <source>
        <dbReference type="Proteomes" id="UP000018700"/>
    </source>
</evidence>
<dbReference type="SUPFAM" id="SSF101262">
    <property type="entry name" value="Methenyltetrahydrofolate cyclohydrolase-like"/>
    <property type="match status" value="1"/>
</dbReference>
<dbReference type="InterPro" id="IPR007044">
    <property type="entry name" value="Cyclodeamin/CycHdrlase"/>
</dbReference>
<keyword evidence="2" id="KW-0808">Transferase</keyword>
<dbReference type="GO" id="GO:0016740">
    <property type="term" value="F:transferase activity"/>
    <property type="evidence" value="ECO:0007669"/>
    <property type="project" value="UniProtKB-KW"/>
</dbReference>
<evidence type="ECO:0000259" key="1">
    <source>
        <dbReference type="Pfam" id="PF04961"/>
    </source>
</evidence>
<name>V9TS89_9PROT</name>
<accession>V9TS89</accession>
<gene>
    <name evidence="2" type="ORF">P856_220</name>
</gene>
<feature type="domain" description="Cyclodeaminase/cyclohydrolase" evidence="1">
    <location>
        <begin position="9"/>
        <end position="186"/>
    </location>
</feature>
<dbReference type="Proteomes" id="UP000018700">
    <property type="component" value="Chromosome"/>
</dbReference>
<dbReference type="RefSeq" id="WP_025300334.1">
    <property type="nucleotide sequence ID" value="NZ_CP006745.1"/>
</dbReference>
<dbReference type="AlphaFoldDB" id="V9TS89"/>
<dbReference type="EMBL" id="CP006745">
    <property type="protein sequence ID" value="AHC73451.1"/>
    <property type="molecule type" value="Genomic_DNA"/>
</dbReference>